<feature type="domain" description="Aminotransferase class V" evidence="1">
    <location>
        <begin position="163"/>
        <end position="249"/>
    </location>
</feature>
<evidence type="ECO:0000313" key="2">
    <source>
        <dbReference type="EMBL" id="MDP9792558.1"/>
    </source>
</evidence>
<dbReference type="GO" id="GO:0016829">
    <property type="term" value="F:lyase activity"/>
    <property type="evidence" value="ECO:0007669"/>
    <property type="project" value="UniProtKB-KW"/>
</dbReference>
<dbReference type="Pfam" id="PF00266">
    <property type="entry name" value="Aminotran_5"/>
    <property type="match status" value="2"/>
</dbReference>
<dbReference type="InterPro" id="IPR015422">
    <property type="entry name" value="PyrdxlP-dep_Trfase_small"/>
</dbReference>
<sequence>MTHLASCSIAARSADLDHAMHTMLDDLSGRTPWPAFERRVEEARRRLAALIGADADQIALVPNVSTTAHQAASALSFRRRREVVVARAEFPGVAQALAAHRRRGAWLYWIGAPGRLLTPLEFLDGIGHRTALVSIPAVTYQNGQRLPIAEITAAARTAGATARRWETGTPPIPAIYAAVAGLRIIDDLNVADVRRHVTSLVDLAARQLAVHGERLRLAADDRARSAHLAVVDPEPQRLADGLATRRILIAPRGDIARIAFHAFNTGDDVAHVCALIRQYRRAIRPRQPRGGPA</sequence>
<evidence type="ECO:0000313" key="3">
    <source>
        <dbReference type="Proteomes" id="UP001240984"/>
    </source>
</evidence>
<gene>
    <name evidence="2" type="ORF">J2S43_001070</name>
</gene>
<reference evidence="2 3" key="1">
    <citation type="submission" date="2023-07" db="EMBL/GenBank/DDBJ databases">
        <title>Sequencing the genomes of 1000 actinobacteria strains.</title>
        <authorList>
            <person name="Klenk H.-P."/>
        </authorList>
    </citation>
    <scope>NUCLEOTIDE SEQUENCE [LARGE SCALE GENOMIC DNA]</scope>
    <source>
        <strain evidence="2 3">DSM 44710</strain>
    </source>
</reference>
<feature type="domain" description="Aminotransferase class V" evidence="1">
    <location>
        <begin position="36"/>
        <end position="160"/>
    </location>
</feature>
<dbReference type="Gene3D" id="3.90.1150.10">
    <property type="entry name" value="Aspartate Aminotransferase, domain 1"/>
    <property type="match status" value="2"/>
</dbReference>
<keyword evidence="2" id="KW-0456">Lyase</keyword>
<accession>A0ABT9MMN0</accession>
<dbReference type="PANTHER" id="PTHR43586">
    <property type="entry name" value="CYSTEINE DESULFURASE"/>
    <property type="match status" value="1"/>
</dbReference>
<dbReference type="EMBL" id="JAUSRA010000001">
    <property type="protein sequence ID" value="MDP9792558.1"/>
    <property type="molecule type" value="Genomic_DNA"/>
</dbReference>
<dbReference type="Gene3D" id="3.40.640.10">
    <property type="entry name" value="Type I PLP-dependent aspartate aminotransferase-like (Major domain)"/>
    <property type="match status" value="2"/>
</dbReference>
<protein>
    <submittedName>
        <fullName evidence="2">Selenocysteine lyase/cysteine desulfurase</fullName>
    </submittedName>
</protein>
<keyword evidence="3" id="KW-1185">Reference proteome</keyword>
<organism evidence="2 3">
    <name type="scientific">Catenuloplanes nepalensis</name>
    <dbReference type="NCBI Taxonomy" id="587533"/>
    <lineage>
        <taxon>Bacteria</taxon>
        <taxon>Bacillati</taxon>
        <taxon>Actinomycetota</taxon>
        <taxon>Actinomycetes</taxon>
        <taxon>Micromonosporales</taxon>
        <taxon>Micromonosporaceae</taxon>
        <taxon>Catenuloplanes</taxon>
    </lineage>
</organism>
<proteinExistence type="predicted"/>
<dbReference type="RefSeq" id="WP_306827432.1">
    <property type="nucleotide sequence ID" value="NZ_JAUSRA010000001.1"/>
</dbReference>
<dbReference type="PANTHER" id="PTHR43586:SF15">
    <property type="entry name" value="BLR3095 PROTEIN"/>
    <property type="match status" value="1"/>
</dbReference>
<name>A0ABT9MMN0_9ACTN</name>
<dbReference type="InterPro" id="IPR015424">
    <property type="entry name" value="PyrdxlP-dep_Trfase"/>
</dbReference>
<comment type="caution">
    <text evidence="2">The sequence shown here is derived from an EMBL/GenBank/DDBJ whole genome shotgun (WGS) entry which is preliminary data.</text>
</comment>
<dbReference type="InterPro" id="IPR015421">
    <property type="entry name" value="PyrdxlP-dep_Trfase_major"/>
</dbReference>
<dbReference type="Proteomes" id="UP001240984">
    <property type="component" value="Unassembled WGS sequence"/>
</dbReference>
<evidence type="ECO:0000259" key="1">
    <source>
        <dbReference type="Pfam" id="PF00266"/>
    </source>
</evidence>
<dbReference type="SUPFAM" id="SSF53383">
    <property type="entry name" value="PLP-dependent transferases"/>
    <property type="match status" value="1"/>
</dbReference>
<dbReference type="InterPro" id="IPR000192">
    <property type="entry name" value="Aminotrans_V_dom"/>
</dbReference>